<evidence type="ECO:0008006" key="3">
    <source>
        <dbReference type="Google" id="ProtNLM"/>
    </source>
</evidence>
<name>A0ABT2IDR2_9FLAO</name>
<organism evidence="1 2">
    <name type="scientific">Chryseobacterium pyrolae</name>
    <dbReference type="NCBI Taxonomy" id="2987481"/>
    <lineage>
        <taxon>Bacteria</taxon>
        <taxon>Pseudomonadati</taxon>
        <taxon>Bacteroidota</taxon>
        <taxon>Flavobacteriia</taxon>
        <taxon>Flavobacteriales</taxon>
        <taxon>Weeksellaceae</taxon>
        <taxon>Chryseobacterium group</taxon>
        <taxon>Chryseobacterium</taxon>
    </lineage>
</organism>
<sequence length="50" mass="5754">MKNLKKISKEKLRSIKGAAIVCPKGMVSHYCPDDQTPQCYWKDNVIDCRL</sequence>
<gene>
    <name evidence="1" type="ORF">NZD88_04315</name>
</gene>
<dbReference type="InterPro" id="IPR058074">
    <property type="entry name" value="Bacteriocin-like"/>
</dbReference>
<dbReference type="NCBIfam" id="NF047798">
    <property type="entry name" value="leader_Chryseo"/>
    <property type="match status" value="1"/>
</dbReference>
<evidence type="ECO:0000313" key="1">
    <source>
        <dbReference type="EMBL" id="MCT2406780.1"/>
    </source>
</evidence>
<reference evidence="1" key="1">
    <citation type="submission" date="2022-08" db="EMBL/GenBank/DDBJ databases">
        <title>Chryseobacterium antibioticum,isolated from the rhizosphere soil of Pyrola in Tibet.</title>
        <authorList>
            <person name="Kan Y."/>
        </authorList>
    </citation>
    <scope>NUCLEOTIDE SEQUENCE</scope>
    <source>
        <strain evidence="1">Pc2-12</strain>
    </source>
</reference>
<accession>A0ABT2IDR2</accession>
<dbReference type="Proteomes" id="UP001142057">
    <property type="component" value="Unassembled WGS sequence"/>
</dbReference>
<protein>
    <recommendedName>
        <fullName evidence="3">Bacteriocin</fullName>
    </recommendedName>
</protein>
<dbReference type="RefSeq" id="WP_259827715.1">
    <property type="nucleotide sequence ID" value="NZ_JANZQH010000002.1"/>
</dbReference>
<proteinExistence type="predicted"/>
<evidence type="ECO:0000313" key="2">
    <source>
        <dbReference type="Proteomes" id="UP001142057"/>
    </source>
</evidence>
<comment type="caution">
    <text evidence="1">The sequence shown here is derived from an EMBL/GenBank/DDBJ whole genome shotgun (WGS) entry which is preliminary data.</text>
</comment>
<keyword evidence="2" id="KW-1185">Reference proteome</keyword>
<dbReference type="EMBL" id="JANZQH010000002">
    <property type="protein sequence ID" value="MCT2406780.1"/>
    <property type="molecule type" value="Genomic_DNA"/>
</dbReference>